<feature type="region of interest" description="Disordered" evidence="1">
    <location>
        <begin position="1"/>
        <end position="24"/>
    </location>
</feature>
<name>A0A8H5MG54_9AGAR</name>
<evidence type="ECO:0000313" key="2">
    <source>
        <dbReference type="EMBL" id="KAF5392526.1"/>
    </source>
</evidence>
<organism evidence="2 3">
    <name type="scientific">Collybiopsis confluens</name>
    <dbReference type="NCBI Taxonomy" id="2823264"/>
    <lineage>
        <taxon>Eukaryota</taxon>
        <taxon>Fungi</taxon>
        <taxon>Dikarya</taxon>
        <taxon>Basidiomycota</taxon>
        <taxon>Agaricomycotina</taxon>
        <taxon>Agaricomycetes</taxon>
        <taxon>Agaricomycetidae</taxon>
        <taxon>Agaricales</taxon>
        <taxon>Marasmiineae</taxon>
        <taxon>Omphalotaceae</taxon>
        <taxon>Collybiopsis</taxon>
    </lineage>
</organism>
<dbReference type="Proteomes" id="UP000518752">
    <property type="component" value="Unassembled WGS sequence"/>
</dbReference>
<gene>
    <name evidence="2" type="ORF">D9757_002198</name>
</gene>
<reference evidence="2 3" key="1">
    <citation type="journal article" date="2020" name="ISME J.">
        <title>Uncovering the hidden diversity of litter-decomposition mechanisms in mushroom-forming fungi.</title>
        <authorList>
            <person name="Floudas D."/>
            <person name="Bentzer J."/>
            <person name="Ahren D."/>
            <person name="Johansson T."/>
            <person name="Persson P."/>
            <person name="Tunlid A."/>
        </authorList>
    </citation>
    <scope>NUCLEOTIDE SEQUENCE [LARGE SCALE GENOMIC DNA]</scope>
    <source>
        <strain evidence="2 3">CBS 406.79</strain>
    </source>
</reference>
<sequence>MRLAAPVDRTLEENEPQASTTSLTPPSAMIFAKVAWEEKRYIADISSAAPIFAKDQWEAQTSSEPATATSLIFANKRDGVCSTESPATASVPLASAIFAKEAWEFQKRDDLSSREVEPTAISSLAIETPSASLIFAKDAWGVENRDVANATPTPAHFQQPGATSTIGLSAVLKPNPDIFAKVAWETD</sequence>
<dbReference type="OrthoDB" id="3065560at2759"/>
<accession>A0A8H5MG54</accession>
<proteinExistence type="predicted"/>
<evidence type="ECO:0000313" key="3">
    <source>
        <dbReference type="Proteomes" id="UP000518752"/>
    </source>
</evidence>
<dbReference type="AlphaFoldDB" id="A0A8H5MG54"/>
<comment type="caution">
    <text evidence="2">The sequence shown here is derived from an EMBL/GenBank/DDBJ whole genome shotgun (WGS) entry which is preliminary data.</text>
</comment>
<keyword evidence="3" id="KW-1185">Reference proteome</keyword>
<protein>
    <submittedName>
        <fullName evidence="2">Uncharacterized protein</fullName>
    </submittedName>
</protein>
<dbReference type="EMBL" id="JAACJN010000005">
    <property type="protein sequence ID" value="KAF5392526.1"/>
    <property type="molecule type" value="Genomic_DNA"/>
</dbReference>
<evidence type="ECO:0000256" key="1">
    <source>
        <dbReference type="SAM" id="MobiDB-lite"/>
    </source>
</evidence>